<keyword evidence="4 10" id="KW-0677">Repeat</keyword>
<dbReference type="InterPro" id="IPR027417">
    <property type="entry name" value="P-loop_NTPase"/>
</dbReference>
<feature type="binding site" evidence="8">
    <location>
        <begin position="276"/>
        <end position="280"/>
    </location>
    <ligand>
        <name>GTP</name>
        <dbReference type="ChEBI" id="CHEBI:37565"/>
        <label>2</label>
    </ligand>
</feature>
<evidence type="ECO:0000256" key="10">
    <source>
        <dbReference type="RuleBase" id="RU004481"/>
    </source>
</evidence>
<dbReference type="STRING" id="1293890.TALK_21300"/>
<evidence type="ECO:0000313" key="12">
    <source>
        <dbReference type="EMBL" id="OSQ42676.1"/>
    </source>
</evidence>
<dbReference type="FunFam" id="3.40.50.300:FF:000057">
    <property type="entry name" value="GTPase Der"/>
    <property type="match status" value="1"/>
</dbReference>
<comment type="subunit">
    <text evidence="8">Associates with the 50S ribosomal subunit.</text>
</comment>
<evidence type="ECO:0000256" key="9">
    <source>
        <dbReference type="PROSITE-ProRule" id="PRU01049"/>
    </source>
</evidence>
<dbReference type="HAMAP" id="MF_00195">
    <property type="entry name" value="GTPase_Der"/>
    <property type="match status" value="1"/>
</dbReference>
<dbReference type="PANTHER" id="PTHR43834:SF6">
    <property type="entry name" value="GTPASE DER"/>
    <property type="match status" value="1"/>
</dbReference>
<dbReference type="NCBIfam" id="TIGR03594">
    <property type="entry name" value="GTPase_EngA"/>
    <property type="match status" value="1"/>
</dbReference>
<dbReference type="InterPro" id="IPR005225">
    <property type="entry name" value="Small_GTP-bd"/>
</dbReference>
<dbReference type="PANTHER" id="PTHR43834">
    <property type="entry name" value="GTPASE DER"/>
    <property type="match status" value="1"/>
</dbReference>
<dbReference type="AlphaFoldDB" id="A0A1Y2L6N4"/>
<keyword evidence="6 8" id="KW-0342">GTP-binding</keyword>
<dbReference type="EMBL" id="JFKB01000031">
    <property type="protein sequence ID" value="OSQ42676.1"/>
    <property type="molecule type" value="Genomic_DNA"/>
</dbReference>
<dbReference type="InterPro" id="IPR031166">
    <property type="entry name" value="G_ENGA"/>
</dbReference>
<comment type="similarity">
    <text evidence="1 8 9 10">Belongs to the TRAFAC class TrmE-Era-EngA-EngB-Septin-like GTPase superfamily. EngA (Der) GTPase family.</text>
</comment>
<feature type="domain" description="EngA-type G" evidence="11">
    <location>
        <begin position="3"/>
        <end position="167"/>
    </location>
</feature>
<dbReference type="Pfam" id="PF14714">
    <property type="entry name" value="KH_dom-like"/>
    <property type="match status" value="1"/>
</dbReference>
<dbReference type="SUPFAM" id="SSF52540">
    <property type="entry name" value="P-loop containing nucleoside triphosphate hydrolases"/>
    <property type="match status" value="2"/>
</dbReference>
<dbReference type="InterPro" id="IPR032859">
    <property type="entry name" value="KH_dom-like"/>
</dbReference>
<evidence type="ECO:0000256" key="3">
    <source>
        <dbReference type="ARBA" id="ARBA00022517"/>
    </source>
</evidence>
<dbReference type="RefSeq" id="WP_085621198.1">
    <property type="nucleotide sequence ID" value="NZ_CAXBPE010000010.1"/>
</dbReference>
<dbReference type="PIRSF" id="PIRSF006485">
    <property type="entry name" value="GTP-binding_EngA"/>
    <property type="match status" value="1"/>
</dbReference>
<dbReference type="PRINTS" id="PR00326">
    <property type="entry name" value="GTP1OBG"/>
</dbReference>
<evidence type="ECO:0000256" key="7">
    <source>
        <dbReference type="ARBA" id="ARBA00032345"/>
    </source>
</evidence>
<feature type="binding site" evidence="8">
    <location>
        <begin position="229"/>
        <end position="236"/>
    </location>
    <ligand>
        <name>GTP</name>
        <dbReference type="ChEBI" id="CHEBI:37565"/>
        <label>2</label>
    </ligand>
</feature>
<reference evidence="12 13" key="1">
    <citation type="submission" date="2014-03" db="EMBL/GenBank/DDBJ databases">
        <title>The draft genome sequence of Thalassospira alkalitolerans JCM 18968.</title>
        <authorList>
            <person name="Lai Q."/>
            <person name="Shao Z."/>
        </authorList>
    </citation>
    <scope>NUCLEOTIDE SEQUENCE [LARGE SCALE GENOMIC DNA]</scope>
    <source>
        <strain evidence="12 13">JCM 18968</strain>
    </source>
</reference>
<feature type="binding site" evidence="8">
    <location>
        <begin position="119"/>
        <end position="122"/>
    </location>
    <ligand>
        <name>GTP</name>
        <dbReference type="ChEBI" id="CHEBI:37565"/>
        <label>1</label>
    </ligand>
</feature>
<dbReference type="InterPro" id="IPR015946">
    <property type="entry name" value="KH_dom-like_a/b"/>
</dbReference>
<dbReference type="Proteomes" id="UP000193396">
    <property type="component" value="Unassembled WGS sequence"/>
</dbReference>
<dbReference type="CDD" id="cd01894">
    <property type="entry name" value="EngA1"/>
    <property type="match status" value="1"/>
</dbReference>
<evidence type="ECO:0000256" key="5">
    <source>
        <dbReference type="ARBA" id="ARBA00022741"/>
    </source>
</evidence>
<accession>A0A1Y2L6N4</accession>
<feature type="binding site" evidence="8">
    <location>
        <begin position="9"/>
        <end position="16"/>
    </location>
    <ligand>
        <name>GTP</name>
        <dbReference type="ChEBI" id="CHEBI:37565"/>
        <label>1</label>
    </ligand>
</feature>
<evidence type="ECO:0000259" key="11">
    <source>
        <dbReference type="PROSITE" id="PS51712"/>
    </source>
</evidence>
<dbReference type="CDD" id="cd01895">
    <property type="entry name" value="EngA2"/>
    <property type="match status" value="1"/>
</dbReference>
<feature type="binding site" evidence="8">
    <location>
        <begin position="56"/>
        <end position="60"/>
    </location>
    <ligand>
        <name>GTP</name>
        <dbReference type="ChEBI" id="CHEBI:37565"/>
        <label>1</label>
    </ligand>
</feature>
<evidence type="ECO:0000256" key="6">
    <source>
        <dbReference type="ARBA" id="ARBA00023134"/>
    </source>
</evidence>
<evidence type="ECO:0000256" key="4">
    <source>
        <dbReference type="ARBA" id="ARBA00022737"/>
    </source>
</evidence>
<protein>
    <recommendedName>
        <fullName evidence="2 8">GTPase Der</fullName>
    </recommendedName>
    <alternativeName>
        <fullName evidence="7 8">GTP-binding protein EngA</fullName>
    </alternativeName>
</protein>
<evidence type="ECO:0000256" key="1">
    <source>
        <dbReference type="ARBA" id="ARBA00008279"/>
    </source>
</evidence>
<dbReference type="InterPro" id="IPR006073">
    <property type="entry name" value="GTP-bd"/>
</dbReference>
<evidence type="ECO:0000256" key="2">
    <source>
        <dbReference type="ARBA" id="ARBA00020953"/>
    </source>
</evidence>
<sequence length="493" mass="55823">MSLKVAIIGRPNVGKSTLFNRLVGKKLALVDDQPGVTRDRRYGRARLGHIHFDIIDTAGLEDVFDDSVEGKMRQQSEIAFEECDLAFFLIDARAGLTPLDNHFADWLRKRKKPVYVIANKHEGRGQDAGLYEAYGLGLGDVAPISAEHGQGMELLIDIMLPHWEDYRDKQRKARREGDDAVIDDDFEDDEEIIDDDAFPSFEIEYDEDDDGEEEVVQKDNSKIQLAIVGRPNVGKSTLLNHLLGENRVMTGPQAGLTRDSIAVDWSYEGRPIRLVDTAGMRRKKKIDDRVEKLSVTDTLRVIRYAQVVVIMLDATNTLDKQDLTIARMVIDEGRALIIAVNKWDAVKDKPGVMQALRDKLDTSFAQAKGIPILTFSALTGRGTDTLMPTVLDIYDIWSRRIPTSQLNRWLAVVAERHLPPVISGRRIRLRYMTQAKSRPPSFFINSSKAAELPESYTRYLINALREDFDMPGVPIRIYVRSSDNPYGNKKKKR</sequence>
<dbReference type="PROSITE" id="PS51712">
    <property type="entry name" value="G_ENGA"/>
    <property type="match status" value="2"/>
</dbReference>
<dbReference type="GO" id="GO:0005525">
    <property type="term" value="F:GTP binding"/>
    <property type="evidence" value="ECO:0007669"/>
    <property type="project" value="UniProtKB-UniRule"/>
</dbReference>
<feature type="domain" description="EngA-type G" evidence="11">
    <location>
        <begin position="223"/>
        <end position="398"/>
    </location>
</feature>
<organism evidence="12 13">
    <name type="scientific">Thalassospira alkalitolerans</name>
    <dbReference type="NCBI Taxonomy" id="1293890"/>
    <lineage>
        <taxon>Bacteria</taxon>
        <taxon>Pseudomonadati</taxon>
        <taxon>Pseudomonadota</taxon>
        <taxon>Alphaproteobacteria</taxon>
        <taxon>Rhodospirillales</taxon>
        <taxon>Thalassospiraceae</taxon>
        <taxon>Thalassospira</taxon>
    </lineage>
</organism>
<dbReference type="Gene3D" id="3.30.300.20">
    <property type="match status" value="1"/>
</dbReference>
<keyword evidence="13" id="KW-1185">Reference proteome</keyword>
<dbReference type="FunFam" id="3.30.300.20:FF:000004">
    <property type="entry name" value="GTPase Der"/>
    <property type="match status" value="1"/>
</dbReference>
<dbReference type="OrthoDB" id="9805918at2"/>
<keyword evidence="3 8" id="KW-0690">Ribosome biogenesis</keyword>
<keyword evidence="5 8" id="KW-0547">Nucleotide-binding</keyword>
<comment type="function">
    <text evidence="8 10">GTPase that plays an essential role in the late steps of ribosome biogenesis.</text>
</comment>
<dbReference type="GO" id="GO:0042254">
    <property type="term" value="P:ribosome biogenesis"/>
    <property type="evidence" value="ECO:0007669"/>
    <property type="project" value="UniProtKB-KW"/>
</dbReference>
<gene>
    <name evidence="8" type="primary">der</name>
    <name evidence="12" type="ORF">TALK_21300</name>
</gene>
<proteinExistence type="inferred from homology"/>
<dbReference type="InterPro" id="IPR016484">
    <property type="entry name" value="GTPase_Der"/>
</dbReference>
<evidence type="ECO:0000313" key="13">
    <source>
        <dbReference type="Proteomes" id="UP000193396"/>
    </source>
</evidence>
<name>A0A1Y2L6N4_9PROT</name>
<comment type="caution">
    <text evidence="12">The sequence shown here is derived from an EMBL/GenBank/DDBJ whole genome shotgun (WGS) entry which is preliminary data.</text>
</comment>
<dbReference type="Gene3D" id="3.40.50.300">
    <property type="entry name" value="P-loop containing nucleotide triphosphate hydrolases"/>
    <property type="match status" value="2"/>
</dbReference>
<dbReference type="NCBIfam" id="TIGR00231">
    <property type="entry name" value="small_GTP"/>
    <property type="match status" value="2"/>
</dbReference>
<feature type="binding site" evidence="8">
    <location>
        <begin position="341"/>
        <end position="344"/>
    </location>
    <ligand>
        <name>GTP</name>
        <dbReference type="ChEBI" id="CHEBI:37565"/>
        <label>2</label>
    </ligand>
</feature>
<evidence type="ECO:0000256" key="8">
    <source>
        <dbReference type="HAMAP-Rule" id="MF_00195"/>
    </source>
</evidence>
<dbReference type="Pfam" id="PF01926">
    <property type="entry name" value="MMR_HSR1"/>
    <property type="match status" value="2"/>
</dbReference>